<organism evidence="8 9">
    <name type="scientific">Candidatus Limousia pullorum</name>
    <dbReference type="NCBI Taxonomy" id="2840860"/>
    <lineage>
        <taxon>Bacteria</taxon>
        <taxon>Bacillati</taxon>
        <taxon>Bacillota</taxon>
        <taxon>Clostridia</taxon>
        <taxon>Eubacteriales</taxon>
        <taxon>Oscillospiraceae</taxon>
        <taxon>Oscillospiraceae incertae sedis</taxon>
        <taxon>Candidatus Limousia</taxon>
    </lineage>
</organism>
<keyword evidence="6" id="KW-0812">Transmembrane</keyword>
<dbReference type="PANTHER" id="PTHR43390">
    <property type="entry name" value="SIGNAL PEPTIDASE I"/>
    <property type="match status" value="1"/>
</dbReference>
<dbReference type="InterPro" id="IPR036286">
    <property type="entry name" value="LexA/Signal_pep-like_sf"/>
</dbReference>
<evidence type="ECO:0000313" key="9">
    <source>
        <dbReference type="Proteomes" id="UP000824118"/>
    </source>
</evidence>
<comment type="caution">
    <text evidence="8">The sequence shown here is derived from an EMBL/GenBank/DDBJ whole genome shotgun (WGS) entry which is preliminary data.</text>
</comment>
<evidence type="ECO:0000259" key="7">
    <source>
        <dbReference type="Pfam" id="PF10502"/>
    </source>
</evidence>
<dbReference type="PRINTS" id="PR00727">
    <property type="entry name" value="LEADERPTASE"/>
</dbReference>
<evidence type="ECO:0000256" key="1">
    <source>
        <dbReference type="ARBA" id="ARBA00000677"/>
    </source>
</evidence>
<dbReference type="GO" id="GO:0006465">
    <property type="term" value="P:signal peptide processing"/>
    <property type="evidence" value="ECO:0007669"/>
    <property type="project" value="InterPro"/>
</dbReference>
<dbReference type="InterPro" id="IPR000223">
    <property type="entry name" value="Pept_S26A_signal_pept_1"/>
</dbReference>
<dbReference type="SUPFAM" id="SSF51306">
    <property type="entry name" value="LexA/Signal peptidase"/>
    <property type="match status" value="1"/>
</dbReference>
<sequence length="210" mass="23292">MGRYKYDDNFDYTQHSYMGTANNDDAMETVVLHKRGFVSGLFGWIRCLVICVILIVVLLVFFFRPVTVVGDSMEDTLAENDTIILTNFLYTPQQGDVVVINADNESGESTALIARVIAVGGQSISIEEDKNRVLVDGKIIDEPYVKGETTTGIEWDVPSTIPDGYVFVMGDNRETSVDSRHQAVGLVHESDIIGKAQFLVYPFDRISVIG</sequence>
<proteinExistence type="inferred from homology"/>
<comment type="subcellular location">
    <subcellularLocation>
        <location evidence="2">Cell membrane</location>
        <topology evidence="2">Single-pass type II membrane protein</topology>
    </subcellularLocation>
    <subcellularLocation>
        <location evidence="6">Membrane</location>
        <topology evidence="6">Single-pass type II membrane protein</topology>
    </subcellularLocation>
</comment>
<reference evidence="8" key="2">
    <citation type="journal article" date="2021" name="PeerJ">
        <title>Extensive microbial diversity within the chicken gut microbiome revealed by metagenomics and culture.</title>
        <authorList>
            <person name="Gilroy R."/>
            <person name="Ravi A."/>
            <person name="Getino M."/>
            <person name="Pursley I."/>
            <person name="Horton D.L."/>
            <person name="Alikhan N.F."/>
            <person name="Baker D."/>
            <person name="Gharbi K."/>
            <person name="Hall N."/>
            <person name="Watson M."/>
            <person name="Adriaenssens E.M."/>
            <person name="Foster-Nyarko E."/>
            <person name="Jarju S."/>
            <person name="Secka A."/>
            <person name="Antonio M."/>
            <person name="Oren A."/>
            <person name="Chaudhuri R.R."/>
            <person name="La Ragione R."/>
            <person name="Hildebrand F."/>
            <person name="Pallen M.J."/>
        </authorList>
    </citation>
    <scope>NUCLEOTIDE SEQUENCE</scope>
    <source>
        <strain evidence="8">ChiGjej1B1-1684</strain>
    </source>
</reference>
<dbReference type="AlphaFoldDB" id="A0A9D1LY17"/>
<dbReference type="PROSITE" id="PS00761">
    <property type="entry name" value="SPASE_I_3"/>
    <property type="match status" value="1"/>
</dbReference>
<gene>
    <name evidence="8" type="primary">lepB</name>
    <name evidence="8" type="ORF">IAD22_03700</name>
</gene>
<comment type="similarity">
    <text evidence="3 6">Belongs to the peptidase S26 family.</text>
</comment>
<dbReference type="InterPro" id="IPR019758">
    <property type="entry name" value="Pept_S26A_signal_pept_1_CS"/>
</dbReference>
<dbReference type="CDD" id="cd06530">
    <property type="entry name" value="S26_SPase_I"/>
    <property type="match status" value="1"/>
</dbReference>
<dbReference type="GO" id="GO:0004252">
    <property type="term" value="F:serine-type endopeptidase activity"/>
    <property type="evidence" value="ECO:0007669"/>
    <property type="project" value="InterPro"/>
</dbReference>
<dbReference type="GO" id="GO:0009003">
    <property type="term" value="F:signal peptidase activity"/>
    <property type="evidence" value="ECO:0007669"/>
    <property type="project" value="UniProtKB-EC"/>
</dbReference>
<dbReference type="PANTHER" id="PTHR43390:SF1">
    <property type="entry name" value="CHLOROPLAST PROCESSING PEPTIDASE"/>
    <property type="match status" value="1"/>
</dbReference>
<name>A0A9D1LY17_9FIRM</name>
<evidence type="ECO:0000256" key="5">
    <source>
        <dbReference type="ARBA" id="ARBA00022801"/>
    </source>
</evidence>
<evidence type="ECO:0000256" key="3">
    <source>
        <dbReference type="ARBA" id="ARBA00009370"/>
    </source>
</evidence>
<dbReference type="NCBIfam" id="TIGR02227">
    <property type="entry name" value="sigpep_I_bact"/>
    <property type="match status" value="1"/>
</dbReference>
<dbReference type="InterPro" id="IPR019533">
    <property type="entry name" value="Peptidase_S26"/>
</dbReference>
<keyword evidence="6" id="KW-1133">Transmembrane helix</keyword>
<comment type="catalytic activity">
    <reaction evidence="1 6">
        <text>Cleavage of hydrophobic, N-terminal signal or leader sequences from secreted and periplasmic proteins.</text>
        <dbReference type="EC" id="3.4.21.89"/>
    </reaction>
</comment>
<dbReference type="EC" id="3.4.21.89" evidence="4 6"/>
<reference evidence="8" key="1">
    <citation type="submission" date="2020-10" db="EMBL/GenBank/DDBJ databases">
        <authorList>
            <person name="Gilroy R."/>
        </authorList>
    </citation>
    <scope>NUCLEOTIDE SEQUENCE</scope>
    <source>
        <strain evidence="8">ChiGjej1B1-1684</strain>
    </source>
</reference>
<dbReference type="Proteomes" id="UP000824118">
    <property type="component" value="Unassembled WGS sequence"/>
</dbReference>
<dbReference type="EMBL" id="DVNG01000053">
    <property type="protein sequence ID" value="HIU50100.1"/>
    <property type="molecule type" value="Genomic_DNA"/>
</dbReference>
<evidence type="ECO:0000256" key="6">
    <source>
        <dbReference type="RuleBase" id="RU362042"/>
    </source>
</evidence>
<feature type="domain" description="Peptidase S26" evidence="7">
    <location>
        <begin position="43"/>
        <end position="200"/>
    </location>
</feature>
<dbReference type="Pfam" id="PF10502">
    <property type="entry name" value="Peptidase_S26"/>
    <property type="match status" value="1"/>
</dbReference>
<feature type="transmembrane region" description="Helical" evidence="6">
    <location>
        <begin position="41"/>
        <end position="63"/>
    </location>
</feature>
<evidence type="ECO:0000256" key="2">
    <source>
        <dbReference type="ARBA" id="ARBA00004401"/>
    </source>
</evidence>
<dbReference type="GO" id="GO:0005886">
    <property type="term" value="C:plasma membrane"/>
    <property type="evidence" value="ECO:0007669"/>
    <property type="project" value="UniProtKB-SubCell"/>
</dbReference>
<keyword evidence="6" id="KW-0645">Protease</keyword>
<keyword evidence="5 6" id="KW-0378">Hydrolase</keyword>
<dbReference type="Gene3D" id="2.10.109.10">
    <property type="entry name" value="Umud Fragment, subunit A"/>
    <property type="match status" value="1"/>
</dbReference>
<evidence type="ECO:0000256" key="4">
    <source>
        <dbReference type="ARBA" id="ARBA00013208"/>
    </source>
</evidence>
<keyword evidence="6" id="KW-0472">Membrane</keyword>
<protein>
    <recommendedName>
        <fullName evidence="4 6">Signal peptidase I</fullName>
        <ecNumber evidence="4 6">3.4.21.89</ecNumber>
    </recommendedName>
</protein>
<evidence type="ECO:0000313" key="8">
    <source>
        <dbReference type="EMBL" id="HIU50100.1"/>
    </source>
</evidence>
<accession>A0A9D1LY17</accession>